<dbReference type="InterPro" id="IPR000008">
    <property type="entry name" value="C2_dom"/>
</dbReference>
<dbReference type="PROSITE" id="PS50004">
    <property type="entry name" value="C2"/>
    <property type="match status" value="1"/>
</dbReference>
<feature type="compositionally biased region" description="Polar residues" evidence="1">
    <location>
        <begin position="1"/>
        <end position="13"/>
    </location>
</feature>
<evidence type="ECO:0000313" key="4">
    <source>
        <dbReference type="Proteomes" id="UP000094455"/>
    </source>
</evidence>
<protein>
    <recommendedName>
        <fullName evidence="2">C2 domain-containing protein</fullName>
    </recommendedName>
</protein>
<dbReference type="SUPFAM" id="SSF49562">
    <property type="entry name" value="C2 domain (Calcium/lipid-binding domain, CaLB)"/>
    <property type="match status" value="1"/>
</dbReference>
<dbReference type="OrthoDB" id="270970at2759"/>
<dbReference type="Proteomes" id="UP000094455">
    <property type="component" value="Unassembled WGS sequence"/>
</dbReference>
<feature type="region of interest" description="Disordered" evidence="1">
    <location>
        <begin position="229"/>
        <end position="275"/>
    </location>
</feature>
<dbReference type="Gene3D" id="2.60.40.150">
    <property type="entry name" value="C2 domain"/>
    <property type="match status" value="1"/>
</dbReference>
<feature type="compositionally biased region" description="Polar residues" evidence="1">
    <location>
        <begin position="175"/>
        <end position="184"/>
    </location>
</feature>
<feature type="compositionally biased region" description="Polar residues" evidence="1">
    <location>
        <begin position="233"/>
        <end position="264"/>
    </location>
</feature>
<dbReference type="STRING" id="763406.A0A1E3NRA6"/>
<dbReference type="RefSeq" id="XP_019019717.1">
    <property type="nucleotide sequence ID" value="XM_019165006.1"/>
</dbReference>
<dbReference type="InterPro" id="IPR052981">
    <property type="entry name" value="Ingression_C2_domain"/>
</dbReference>
<dbReference type="GeneID" id="30181693"/>
<organism evidence="3 4">
    <name type="scientific">Pichia membranifaciens NRRL Y-2026</name>
    <dbReference type="NCBI Taxonomy" id="763406"/>
    <lineage>
        <taxon>Eukaryota</taxon>
        <taxon>Fungi</taxon>
        <taxon>Dikarya</taxon>
        <taxon>Ascomycota</taxon>
        <taxon>Saccharomycotina</taxon>
        <taxon>Pichiomycetes</taxon>
        <taxon>Pichiales</taxon>
        <taxon>Pichiaceae</taxon>
        <taxon>Pichia</taxon>
    </lineage>
</organism>
<evidence type="ECO:0000259" key="2">
    <source>
        <dbReference type="PROSITE" id="PS50004"/>
    </source>
</evidence>
<feature type="compositionally biased region" description="Basic and acidic residues" evidence="1">
    <location>
        <begin position="545"/>
        <end position="562"/>
    </location>
</feature>
<feature type="compositionally biased region" description="Basic and acidic residues" evidence="1">
    <location>
        <begin position="444"/>
        <end position="481"/>
    </location>
</feature>
<evidence type="ECO:0000256" key="1">
    <source>
        <dbReference type="SAM" id="MobiDB-lite"/>
    </source>
</evidence>
<dbReference type="Pfam" id="PF00168">
    <property type="entry name" value="C2"/>
    <property type="match status" value="1"/>
</dbReference>
<dbReference type="AlphaFoldDB" id="A0A1E3NRA6"/>
<dbReference type="InterPro" id="IPR035892">
    <property type="entry name" value="C2_domain_sf"/>
</dbReference>
<feature type="compositionally biased region" description="Acidic residues" evidence="1">
    <location>
        <begin position="482"/>
        <end position="493"/>
    </location>
</feature>
<evidence type="ECO:0000313" key="3">
    <source>
        <dbReference type="EMBL" id="ODQ48604.1"/>
    </source>
</evidence>
<proteinExistence type="predicted"/>
<dbReference type="PANTHER" id="PTHR47052:SF3">
    <property type="entry name" value="INGRESSION PROTEIN 1"/>
    <property type="match status" value="1"/>
</dbReference>
<gene>
    <name evidence="3" type="ORF">PICMEDRAFT_84444</name>
</gene>
<feature type="region of interest" description="Disordered" evidence="1">
    <location>
        <begin position="398"/>
        <end position="569"/>
    </location>
</feature>
<dbReference type="PANTHER" id="PTHR47052">
    <property type="entry name" value="CONSERVED SERINE PROLINE-RICH PROTEIN (AFU_ORTHOLOGUE AFUA_2G01790)"/>
    <property type="match status" value="1"/>
</dbReference>
<feature type="compositionally biased region" description="Low complexity" evidence="1">
    <location>
        <begin position="504"/>
        <end position="519"/>
    </location>
</feature>
<accession>A0A1E3NRA6</accession>
<reference evidence="3 4" key="1">
    <citation type="journal article" date="2016" name="Proc. Natl. Acad. Sci. U.S.A.">
        <title>Comparative genomics of biotechnologically important yeasts.</title>
        <authorList>
            <person name="Riley R."/>
            <person name="Haridas S."/>
            <person name="Wolfe K.H."/>
            <person name="Lopes M.R."/>
            <person name="Hittinger C.T."/>
            <person name="Goeker M."/>
            <person name="Salamov A.A."/>
            <person name="Wisecaver J.H."/>
            <person name="Long T.M."/>
            <person name="Calvey C.H."/>
            <person name="Aerts A.L."/>
            <person name="Barry K.W."/>
            <person name="Choi C."/>
            <person name="Clum A."/>
            <person name="Coughlan A.Y."/>
            <person name="Deshpande S."/>
            <person name="Douglass A.P."/>
            <person name="Hanson S.J."/>
            <person name="Klenk H.-P."/>
            <person name="LaButti K.M."/>
            <person name="Lapidus A."/>
            <person name="Lindquist E.A."/>
            <person name="Lipzen A.M."/>
            <person name="Meier-Kolthoff J.P."/>
            <person name="Ohm R.A."/>
            <person name="Otillar R.P."/>
            <person name="Pangilinan J.L."/>
            <person name="Peng Y."/>
            <person name="Rokas A."/>
            <person name="Rosa C.A."/>
            <person name="Scheuner C."/>
            <person name="Sibirny A.A."/>
            <person name="Slot J.C."/>
            <person name="Stielow J.B."/>
            <person name="Sun H."/>
            <person name="Kurtzman C.P."/>
            <person name="Blackwell M."/>
            <person name="Grigoriev I.V."/>
            <person name="Jeffries T.W."/>
        </authorList>
    </citation>
    <scope>NUCLEOTIDE SEQUENCE [LARGE SCALE GENOMIC DNA]</scope>
    <source>
        <strain evidence="3 4">NRRL Y-2026</strain>
    </source>
</reference>
<keyword evidence="4" id="KW-1185">Reference proteome</keyword>
<dbReference type="EMBL" id="KV454001">
    <property type="protein sequence ID" value="ODQ48604.1"/>
    <property type="molecule type" value="Genomic_DNA"/>
</dbReference>
<feature type="region of interest" description="Disordered" evidence="1">
    <location>
        <begin position="1"/>
        <end position="21"/>
    </location>
</feature>
<feature type="region of interest" description="Disordered" evidence="1">
    <location>
        <begin position="160"/>
        <end position="200"/>
    </location>
</feature>
<sequence>MSEFTTSQLSPEGNPQRKKGAYASGIRNNTLVVVVTKAHGLRNVLKMDKQSPFITIRIQDQEESTKVVSRGGQTPTFNDELWFNLDGIEERTLYINAYHQKKNDAKLICCGEVDYSTALKRSTSEGFDGWFTLYWEGREAGKVYLEMTYYPKKGEVPIGTQSAGRMQMSKKEKSSVGSDSQLFGNSLRGKSQKLRKSEVDNLPELGELNIEESSSGMGKINNKFSNFEKRYNSSRSPSQSPVQTPKNSPSKYDLQKSNSITFKGNTDDESSSTPAATNTVGNWFSFLDNTLKFPSILNNITFNTNNSSHGDVEKKDINDELDGRVKLKVESPELIQERPKKLFDTDDENDDDYDLASSVSPGLVNMRDINVTDQWKKSIASRQEAIYKEKGLTVSSLSFKNNDSKNKYEPDSSESEGEYTLGQVVDFRSSSKSGRNKVPNRKSPQKERLARLDDDEMRKSYQGRRLPDLKGVDRTDLFENNHDDDDDEEDDDIPPPPPPKHIISMSSLFDSNLDSSSSSEKFVLHNTASELPKTAGDVPSLGNNEKGESDSRRPLSWYERRKMERRRHR</sequence>
<name>A0A1E3NRA6_9ASCO</name>
<feature type="domain" description="C2" evidence="2">
    <location>
        <begin position="11"/>
        <end position="131"/>
    </location>
</feature>